<evidence type="ECO:0000313" key="3">
    <source>
        <dbReference type="Proteomes" id="UP000724874"/>
    </source>
</evidence>
<dbReference type="AlphaFoldDB" id="A0A9P5NZX5"/>
<sequence>MSAVAVANMVPKVLPPPSPFGELLRRSHFASFDPEIRQAYTAPPSYIHRGNWGLKRPIANRHRNGHIVLRKFEEHAQYIEWDRADSQVKFIKRIEELNTAPRLVPNSPWFTGLGQTATSKDSGLDSDFCPGESSAFELSSDEAKTNADVPEVILATAERTSLEDEGEILLESTLTPPLEQTPTPTPIPTPSSARSRRPAIYVDDITELGNRGKGGYGAKAPHAKPLSQNTDETRVQPNIYSMTPGEFKKYLEKLRELRPEFRKYVREQLRLDRDNNRRVMGTAKLEELSDDELFYEMGLESKIKNLHMAFLGRYTEEHLYKPDSKVEGPTALANAPQPIRKQPHKFGGLVYAMPSELDSYYTAKPQPGFVLQDGMPTSASYRIVAGTEGALIASFAGIAAHLSRKDAGPGVTPLYEPFTEEGLVAKRVVDPTTDKVTFNTEQSERKMRVLSLHLEDTPRSVGATANNVPLASTRLRCRVVVDNDADQNLRENPYTPGSMEYIGVAGPSSKSSSPYRAPIRPSSYFKSNDLMHSQLPTKGKLPTAKAKSTHLNEKPEHSKVISALSFLLSKKKVENGPVLDGTTKKLEGDS</sequence>
<organism evidence="2 3">
    <name type="scientific">Gymnopilus junonius</name>
    <name type="common">Spectacular rustgill mushroom</name>
    <name type="synonym">Gymnopilus spectabilis subsp. junonius</name>
    <dbReference type="NCBI Taxonomy" id="109634"/>
    <lineage>
        <taxon>Eukaryota</taxon>
        <taxon>Fungi</taxon>
        <taxon>Dikarya</taxon>
        <taxon>Basidiomycota</taxon>
        <taxon>Agaricomycotina</taxon>
        <taxon>Agaricomycetes</taxon>
        <taxon>Agaricomycetidae</taxon>
        <taxon>Agaricales</taxon>
        <taxon>Agaricineae</taxon>
        <taxon>Hymenogastraceae</taxon>
        <taxon>Gymnopilus</taxon>
    </lineage>
</organism>
<feature type="compositionally biased region" description="Polar residues" evidence="1">
    <location>
        <begin position="524"/>
        <end position="536"/>
    </location>
</feature>
<evidence type="ECO:0000313" key="2">
    <source>
        <dbReference type="EMBL" id="KAF8912157.1"/>
    </source>
</evidence>
<dbReference type="EMBL" id="JADNYJ010000003">
    <property type="protein sequence ID" value="KAF8912157.1"/>
    <property type="molecule type" value="Genomic_DNA"/>
</dbReference>
<feature type="region of interest" description="Disordered" evidence="1">
    <location>
        <begin position="176"/>
        <end position="195"/>
    </location>
</feature>
<dbReference type="PANTHER" id="PTHR28058">
    <property type="entry name" value="37S RIBOSOMAL PROTEIN MRP51, MITOCHONDRIAL"/>
    <property type="match status" value="1"/>
</dbReference>
<dbReference type="InterPro" id="IPR016712">
    <property type="entry name" value="Rbsml_bS1m-like"/>
</dbReference>
<proteinExistence type="predicted"/>
<protein>
    <submittedName>
        <fullName evidence="2">Uncharacterized protein</fullName>
    </submittedName>
</protein>
<gene>
    <name evidence="2" type="ORF">CPB84DRAFT_1761421</name>
</gene>
<accession>A0A9P5NZX5</accession>
<reference evidence="2" key="1">
    <citation type="submission" date="2020-11" db="EMBL/GenBank/DDBJ databases">
        <authorList>
            <consortium name="DOE Joint Genome Institute"/>
            <person name="Ahrendt S."/>
            <person name="Riley R."/>
            <person name="Andreopoulos W."/>
            <person name="LaButti K."/>
            <person name="Pangilinan J."/>
            <person name="Ruiz-duenas F.J."/>
            <person name="Barrasa J.M."/>
            <person name="Sanchez-Garcia M."/>
            <person name="Camarero S."/>
            <person name="Miyauchi S."/>
            <person name="Serrano A."/>
            <person name="Linde D."/>
            <person name="Babiker R."/>
            <person name="Drula E."/>
            <person name="Ayuso-Fernandez I."/>
            <person name="Pacheco R."/>
            <person name="Padilla G."/>
            <person name="Ferreira P."/>
            <person name="Barriuso J."/>
            <person name="Kellner H."/>
            <person name="Castanera R."/>
            <person name="Alfaro M."/>
            <person name="Ramirez L."/>
            <person name="Pisabarro A.G."/>
            <person name="Kuo A."/>
            <person name="Tritt A."/>
            <person name="Lipzen A."/>
            <person name="He G."/>
            <person name="Yan M."/>
            <person name="Ng V."/>
            <person name="Cullen D."/>
            <person name="Martin F."/>
            <person name="Rosso M.-N."/>
            <person name="Henrissat B."/>
            <person name="Hibbett D."/>
            <person name="Martinez A.T."/>
            <person name="Grigoriev I.V."/>
        </authorList>
    </citation>
    <scope>NUCLEOTIDE SEQUENCE</scope>
    <source>
        <strain evidence="2">AH 44721</strain>
    </source>
</reference>
<dbReference type="Proteomes" id="UP000724874">
    <property type="component" value="Unassembled WGS sequence"/>
</dbReference>
<dbReference type="OrthoDB" id="2735536at2759"/>
<comment type="caution">
    <text evidence="2">The sequence shown here is derived from an EMBL/GenBank/DDBJ whole genome shotgun (WGS) entry which is preliminary data.</text>
</comment>
<dbReference type="PANTHER" id="PTHR28058:SF1">
    <property type="entry name" value="SMALL RIBOSOMAL SUBUNIT PROTEIN BS1M"/>
    <property type="match status" value="1"/>
</dbReference>
<evidence type="ECO:0000256" key="1">
    <source>
        <dbReference type="SAM" id="MobiDB-lite"/>
    </source>
</evidence>
<feature type="region of interest" description="Disordered" evidence="1">
    <location>
        <begin position="523"/>
        <end position="556"/>
    </location>
</feature>
<feature type="region of interest" description="Disordered" evidence="1">
    <location>
        <begin position="212"/>
        <end position="232"/>
    </location>
</feature>
<keyword evidence="3" id="KW-1185">Reference proteome</keyword>
<name>A0A9P5NZX5_GYMJU</name>